<dbReference type="InterPro" id="IPR000262">
    <property type="entry name" value="FMN-dep_DH"/>
</dbReference>
<dbReference type="AlphaFoldDB" id="A0A1Z5SMX9"/>
<dbReference type="InterPro" id="IPR037396">
    <property type="entry name" value="FMN_HAD"/>
</dbReference>
<dbReference type="SUPFAM" id="SSF51395">
    <property type="entry name" value="FMN-linked oxidoreductases"/>
    <property type="match status" value="1"/>
</dbReference>
<dbReference type="InterPro" id="IPR037458">
    <property type="entry name" value="L-MDH/L-LDH_FMN-bd"/>
</dbReference>
<dbReference type="Gene3D" id="3.20.20.120">
    <property type="entry name" value="Enolase-like C-terminal domain"/>
    <property type="match status" value="1"/>
</dbReference>
<feature type="domain" description="FMN hydroxy acid dehydrogenase" evidence="3">
    <location>
        <begin position="1"/>
        <end position="358"/>
    </location>
</feature>
<reference evidence="4 5" key="1">
    <citation type="submission" date="2017-01" db="EMBL/GenBank/DDBJ databases">
        <title>The recent genome duplication of the halophilic yeast Hortaea werneckii: insights from long-read sequencing.</title>
        <authorList>
            <person name="Sinha S."/>
            <person name="Flibotte S."/>
            <person name="Neira M."/>
            <person name="Lenassi M."/>
            <person name="Gostincar C."/>
            <person name="Stajich J.E."/>
            <person name="Nislow C.E."/>
        </authorList>
    </citation>
    <scope>NUCLEOTIDE SEQUENCE [LARGE SCALE GENOMIC DNA]</scope>
    <source>
        <strain evidence="4 5">EXF-2000</strain>
    </source>
</reference>
<comment type="caution">
    <text evidence="4">The sequence shown here is derived from an EMBL/GenBank/DDBJ whole genome shotgun (WGS) entry which is preliminary data.</text>
</comment>
<organism evidence="4 5">
    <name type="scientific">Hortaea werneckii EXF-2000</name>
    <dbReference type="NCBI Taxonomy" id="1157616"/>
    <lineage>
        <taxon>Eukaryota</taxon>
        <taxon>Fungi</taxon>
        <taxon>Dikarya</taxon>
        <taxon>Ascomycota</taxon>
        <taxon>Pezizomycotina</taxon>
        <taxon>Dothideomycetes</taxon>
        <taxon>Dothideomycetidae</taxon>
        <taxon>Mycosphaerellales</taxon>
        <taxon>Teratosphaeriaceae</taxon>
        <taxon>Hortaea</taxon>
    </lineage>
</organism>
<dbReference type="EMBL" id="MUNK01000394">
    <property type="protein sequence ID" value="OTA22184.1"/>
    <property type="molecule type" value="Genomic_DNA"/>
</dbReference>
<evidence type="ECO:0000259" key="3">
    <source>
        <dbReference type="PROSITE" id="PS51349"/>
    </source>
</evidence>
<dbReference type="InterPro" id="IPR036849">
    <property type="entry name" value="Enolase-like_C_sf"/>
</dbReference>
<evidence type="ECO:0000313" key="5">
    <source>
        <dbReference type="Proteomes" id="UP000194280"/>
    </source>
</evidence>
<comment type="cofactor">
    <cofactor evidence="1">
        <name>FMN</name>
        <dbReference type="ChEBI" id="CHEBI:58210"/>
    </cofactor>
</comment>
<evidence type="ECO:0000256" key="2">
    <source>
        <dbReference type="ARBA" id="ARBA00023002"/>
    </source>
</evidence>
<dbReference type="GO" id="GO:0016491">
    <property type="term" value="F:oxidoreductase activity"/>
    <property type="evidence" value="ECO:0007669"/>
    <property type="project" value="UniProtKB-KW"/>
</dbReference>
<dbReference type="InterPro" id="IPR013785">
    <property type="entry name" value="Aldolase_TIM"/>
</dbReference>
<dbReference type="InterPro" id="IPR013342">
    <property type="entry name" value="Mandelate_racemase_C"/>
</dbReference>
<dbReference type="InParanoid" id="A0A1Z5SMX9"/>
<dbReference type="SUPFAM" id="SSF51604">
    <property type="entry name" value="Enolase C-terminal domain-like"/>
    <property type="match status" value="1"/>
</dbReference>
<dbReference type="PROSITE" id="PS51349">
    <property type="entry name" value="FMN_HYDROXY_ACID_DH_2"/>
    <property type="match status" value="1"/>
</dbReference>
<name>A0A1Z5SMX9_HORWE</name>
<evidence type="ECO:0000256" key="1">
    <source>
        <dbReference type="ARBA" id="ARBA00001917"/>
    </source>
</evidence>
<accession>A0A1Z5SMX9</accession>
<proteinExistence type="predicted"/>
<dbReference type="SMART" id="SM00922">
    <property type="entry name" value="MR_MLE"/>
    <property type="match status" value="1"/>
</dbReference>
<dbReference type="Proteomes" id="UP000194280">
    <property type="component" value="Unassembled WGS sequence"/>
</dbReference>
<dbReference type="OrthoDB" id="1925334at2759"/>
<keyword evidence="5" id="KW-1185">Reference proteome</keyword>
<protein>
    <recommendedName>
        <fullName evidence="3">FMN hydroxy acid dehydrogenase domain-containing protein</fullName>
    </recommendedName>
</protein>
<dbReference type="PANTHER" id="PTHR10578:SF104">
    <property type="entry name" value="CYTOCHROME B2, MITOCHONDRIAL-RELATED"/>
    <property type="match status" value="1"/>
</dbReference>
<dbReference type="VEuPathDB" id="FungiDB:BTJ68_14577"/>
<dbReference type="PANTHER" id="PTHR10578">
    <property type="entry name" value="S -2-HYDROXY-ACID OXIDASE-RELATED"/>
    <property type="match status" value="1"/>
</dbReference>
<evidence type="ECO:0000313" key="4">
    <source>
        <dbReference type="EMBL" id="OTA22184.1"/>
    </source>
</evidence>
<dbReference type="Gene3D" id="3.20.20.70">
    <property type="entry name" value="Aldolase class I"/>
    <property type="match status" value="1"/>
</dbReference>
<sequence>MISVNDFEQAAEKTMSPEAWAYVSSGADDEISARENARMYSKVFLRGRVLRKVGKVDCSTNILGYPSALPIYTSPVGLAKLVHPAGECAIAAADGKEGIIQVVNTVSSMPIEAIMDARVSKDQTVFWQLYADKDLEKSEAFVRRVEKAGVKSIWLTVDSPVVGNRERDERSKSGAETDEKIEDIVEKQQGGGIAKANTGFVNADIQWDIIHWLRRTTKLPIVIKGIQCVEDAVVAFEADVDGIVLSNHGGRSQDTAQPPLLTLLEINHYAPHILNGHMQVFIDGGVRRGTDVLKALALGATAVGIGRPVLYSMSGGYGEYGVRRMIQLLRNELQTNMAFVGATRKEQGLSCVKMNATEDVNWLDMPSVLDATVERLKAVKAIGLNAGLDFHGRLHKPMAKQLAKALEPHRPFFIEEPLLVEHPEAFKQLAGMTSIPIATGERLYTRWDAKRFLEEGLIDILQPDIAHAGGISETKRLANLAEAYDVAM</sequence>
<dbReference type="STRING" id="1157616.A0A1Z5SMX9"/>
<dbReference type="CDD" id="cd02922">
    <property type="entry name" value="FCB2_FMN"/>
    <property type="match status" value="1"/>
</dbReference>
<gene>
    <name evidence="4" type="ORF">BTJ68_14577</name>
</gene>
<dbReference type="Pfam" id="PF01070">
    <property type="entry name" value="FMN_dh"/>
    <property type="match status" value="1"/>
</dbReference>
<keyword evidence="2" id="KW-0560">Oxidoreductase</keyword>